<name>A0A5J4Z2R8_PORPP</name>
<evidence type="ECO:0000313" key="3">
    <source>
        <dbReference type="Proteomes" id="UP000324585"/>
    </source>
</evidence>
<feature type="compositionally biased region" description="Basic and acidic residues" evidence="1">
    <location>
        <begin position="678"/>
        <end position="688"/>
    </location>
</feature>
<feature type="compositionally biased region" description="Low complexity" evidence="1">
    <location>
        <begin position="490"/>
        <end position="502"/>
    </location>
</feature>
<feature type="region of interest" description="Disordered" evidence="1">
    <location>
        <begin position="614"/>
        <end position="634"/>
    </location>
</feature>
<dbReference type="EMBL" id="VRMN01000001">
    <property type="protein sequence ID" value="KAA8497926.1"/>
    <property type="molecule type" value="Genomic_DNA"/>
</dbReference>
<organism evidence="2 3">
    <name type="scientific">Porphyridium purpureum</name>
    <name type="common">Red alga</name>
    <name type="synonym">Porphyridium cruentum</name>
    <dbReference type="NCBI Taxonomy" id="35688"/>
    <lineage>
        <taxon>Eukaryota</taxon>
        <taxon>Rhodophyta</taxon>
        <taxon>Bangiophyceae</taxon>
        <taxon>Porphyridiales</taxon>
        <taxon>Porphyridiaceae</taxon>
        <taxon>Porphyridium</taxon>
    </lineage>
</organism>
<feature type="compositionally biased region" description="Basic and acidic residues" evidence="1">
    <location>
        <begin position="504"/>
        <end position="519"/>
    </location>
</feature>
<dbReference type="OrthoDB" id="3029at2759"/>
<feature type="region of interest" description="Disordered" evidence="1">
    <location>
        <begin position="53"/>
        <end position="179"/>
    </location>
</feature>
<feature type="compositionally biased region" description="Polar residues" evidence="1">
    <location>
        <begin position="460"/>
        <end position="477"/>
    </location>
</feature>
<feature type="compositionally biased region" description="Basic and acidic residues" evidence="1">
    <location>
        <begin position="554"/>
        <end position="569"/>
    </location>
</feature>
<dbReference type="AlphaFoldDB" id="A0A5J4Z2R8"/>
<sequence length="716" mass="79649">MNESMDEFLNQESGAVSRVETLPKEGSGGAAVATAGDSADAKMVVAAGEKPPSNIVAKYPSAPDGPADPPTPELAAGAAVVQFESADGAKPGDGRTDSSLKGQGRTKSKLKMKLPRTSSMSERQDSMSKPGSKWNILMTRSETMNELEGNRSRSSGSTGRRTASSRSVSSRKKMPRNPRSIIEMRREPALHFAPYGTFWFVDPLALGHNAVRRELLDCYIILYCMDVRRLELSSRDIDMFFVWWSVFESFFKTYLDAEEMVLFPWVESAIELTGLLERTRRTQIVNHLKTILDLMSKAKPKLVEMVEEGEPVFLMKRAVDKISLLTQEYFVAQERVIPRLIQKAFKPADKRAYDKRFMNFLFKSQQAAYNVVLVSRWLQPDVKDPKKLLEWRYDNLGKVNWARYSVWYKQLEAKHIKILADFRAKRNGYLEEEKQKKILYKTDPQAFLKKYGTLEDPSQTVSETSSYIDLSSQSAKSPRQETTEEDAIVDEAAATAAAAATAEEGEKKDEEAEQAEKAEAGAGENAPEASGEGEVDESAEKKEEETASAVDRTASTEDKLDDSRVGPEVDMKLAEYERRMSAGLEMDYDLLSLKTDEYADSVVLDDQLSLQEGGASDKNLMNGVHGSPGPSKPATMVKTGSFGLPLELAKVLGTSQKNQAYDLEDFLDFDDTLSISGREGKGDARRTSESSYGMTGTRRDSNESGSTEISDFSEYW</sequence>
<keyword evidence="3" id="KW-1185">Reference proteome</keyword>
<protein>
    <submittedName>
        <fullName evidence="2">Uncharacterized protein</fullName>
    </submittedName>
</protein>
<reference evidence="3" key="1">
    <citation type="journal article" date="2019" name="Nat. Commun.">
        <title>Expansion of phycobilisome linker gene families in mesophilic red algae.</title>
        <authorList>
            <person name="Lee J."/>
            <person name="Kim D."/>
            <person name="Bhattacharya D."/>
            <person name="Yoon H.S."/>
        </authorList>
    </citation>
    <scope>NUCLEOTIDE SEQUENCE [LARGE SCALE GENOMIC DNA]</scope>
    <source>
        <strain evidence="3">CCMP 1328</strain>
    </source>
</reference>
<evidence type="ECO:0000313" key="2">
    <source>
        <dbReference type="EMBL" id="KAA8497926.1"/>
    </source>
</evidence>
<proteinExistence type="predicted"/>
<feature type="region of interest" description="Disordered" evidence="1">
    <location>
        <begin position="460"/>
        <end position="569"/>
    </location>
</feature>
<dbReference type="Proteomes" id="UP000324585">
    <property type="component" value="Unassembled WGS sequence"/>
</dbReference>
<comment type="caution">
    <text evidence="2">The sequence shown here is derived from an EMBL/GenBank/DDBJ whole genome shotgun (WGS) entry which is preliminary data.</text>
</comment>
<evidence type="ECO:0000256" key="1">
    <source>
        <dbReference type="SAM" id="MobiDB-lite"/>
    </source>
</evidence>
<feature type="compositionally biased region" description="Low complexity" evidence="1">
    <location>
        <begin position="520"/>
        <end position="530"/>
    </location>
</feature>
<gene>
    <name evidence="2" type="ORF">FVE85_5511</name>
</gene>
<accession>A0A5J4Z2R8</accession>
<feature type="region of interest" description="Disordered" evidence="1">
    <location>
        <begin position="675"/>
        <end position="716"/>
    </location>
</feature>
<feature type="compositionally biased region" description="Basic residues" evidence="1">
    <location>
        <begin position="104"/>
        <end position="114"/>
    </location>
</feature>
<feature type="compositionally biased region" description="Low complexity" evidence="1">
    <location>
        <begin position="152"/>
        <end position="168"/>
    </location>
</feature>
<feature type="region of interest" description="Disordered" evidence="1">
    <location>
        <begin position="1"/>
        <end position="36"/>
    </location>
</feature>